<gene>
    <name evidence="12" type="ORF">C1645_875435</name>
</gene>
<keyword evidence="7 10" id="KW-0012">Acyltransferase</keyword>
<feature type="binding site" evidence="10">
    <location>
        <position position="114"/>
    </location>
    <ligand>
        <name>a divalent metal cation</name>
        <dbReference type="ChEBI" id="CHEBI:60240"/>
    </ligand>
</feature>
<keyword evidence="3 10" id="KW-0808">Transferase</keyword>
<dbReference type="PANTHER" id="PTHR11735:SF14">
    <property type="entry name" value="TRNA N6-ADENOSINE THREONYLCARBAMOYLTRANSFERASE"/>
    <property type="match status" value="1"/>
</dbReference>
<evidence type="ECO:0000256" key="2">
    <source>
        <dbReference type="ARBA" id="ARBA00022490"/>
    </source>
</evidence>
<feature type="binding site" evidence="10">
    <location>
        <position position="167"/>
    </location>
    <ligand>
        <name>substrate</name>
    </ligand>
</feature>
<dbReference type="InterPro" id="IPR017861">
    <property type="entry name" value="KAE1/TsaD"/>
</dbReference>
<dbReference type="Gene3D" id="3.30.420.40">
    <property type="match status" value="2"/>
</dbReference>
<feature type="binding site" evidence="10">
    <location>
        <position position="182"/>
    </location>
    <ligand>
        <name>substrate</name>
    </ligand>
</feature>
<dbReference type="FunFam" id="3.30.420.40:FF:000038">
    <property type="entry name" value="Probable tRNA N6-adenosine threonylcarbamoyltransferase"/>
    <property type="match status" value="1"/>
</dbReference>
<dbReference type="EC" id="2.3.1.234" evidence="1"/>
<name>A0A397T3J2_9GLOM</name>
<dbReference type="AlphaFoldDB" id="A0A397T3J2"/>
<evidence type="ECO:0000256" key="10">
    <source>
        <dbReference type="HAMAP-Rule" id="MF_03180"/>
    </source>
</evidence>
<dbReference type="GO" id="GO:0005737">
    <property type="term" value="C:cytoplasm"/>
    <property type="evidence" value="ECO:0007669"/>
    <property type="project" value="UniProtKB-SubCell"/>
</dbReference>
<evidence type="ECO:0000256" key="8">
    <source>
        <dbReference type="ARBA" id="ARBA00030439"/>
    </source>
</evidence>
<comment type="cofactor">
    <cofactor evidence="10">
        <name>a divalent metal cation</name>
        <dbReference type="ChEBI" id="CHEBI:60240"/>
    </cofactor>
    <text evidence="10">Binds 1 divalent metal cation per subunit.</text>
</comment>
<keyword evidence="13" id="KW-1185">Reference proteome</keyword>
<feature type="binding site" evidence="10">
    <location>
        <position position="299"/>
    </location>
    <ligand>
        <name>a divalent metal cation</name>
        <dbReference type="ChEBI" id="CHEBI:60240"/>
    </ligand>
</feature>
<dbReference type="GO" id="GO:0005634">
    <property type="term" value="C:nucleus"/>
    <property type="evidence" value="ECO:0007669"/>
    <property type="project" value="UniProtKB-SubCell"/>
</dbReference>
<dbReference type="GO" id="GO:0000408">
    <property type="term" value="C:EKC/KEOPS complex"/>
    <property type="evidence" value="ECO:0007669"/>
    <property type="project" value="InterPro"/>
</dbReference>
<dbReference type="NCBIfam" id="TIGR03722">
    <property type="entry name" value="arch_KAE1"/>
    <property type="match status" value="1"/>
</dbReference>
<proteinExistence type="inferred from homology"/>
<dbReference type="GO" id="GO:0002949">
    <property type="term" value="P:tRNA threonylcarbamoyladenosine modification"/>
    <property type="evidence" value="ECO:0007669"/>
    <property type="project" value="UniProtKB-UniRule"/>
</dbReference>
<evidence type="ECO:0000256" key="4">
    <source>
        <dbReference type="ARBA" id="ARBA00022694"/>
    </source>
</evidence>
<sequence>MIAIGLEGSANKLGIGIIEHNTETGVVKILANIRHTHVTPPGTGFLPRDTAVHHREFIIPVIKEALETSNVKIKDIDVICYTKGPGMGAPLVSVAIVARTLALLWNKPIVGVNHCIGHIEMGREITGANNPVVLYVSGGNTQVIAYSEHRYRIFGETLDIAVGNCLDRFARILNLPNDPSPGYNIEQYAKKGEKFIELPYAVKGMDVSFSGILSNIETIANEQLSNSQYTPEDLCYSLQETVFAMLVEITERAMAHIGSKEVLIVGGVGCNLRLQEMMAQMVEQRDGKVFATDERFCIDNGIMIAHAGLLAYRTGFVTPLEKSTCTQRFRTDEVHVAWRDT</sequence>
<feature type="binding site" evidence="10">
    <location>
        <position position="186"/>
    </location>
    <ligand>
        <name>substrate</name>
    </ligand>
</feature>
<evidence type="ECO:0000256" key="9">
    <source>
        <dbReference type="ARBA" id="ARBA00048117"/>
    </source>
</evidence>
<dbReference type="PROSITE" id="PS01016">
    <property type="entry name" value="GLYCOPROTEASE"/>
    <property type="match status" value="1"/>
</dbReference>
<keyword evidence="5 10" id="KW-0479">Metal-binding</keyword>
<dbReference type="InterPro" id="IPR017860">
    <property type="entry name" value="Peptidase_M22_CS"/>
</dbReference>
<dbReference type="CDD" id="cd24132">
    <property type="entry name" value="ASKHA_NBD_OSGEP_like_euk"/>
    <property type="match status" value="1"/>
</dbReference>
<feature type="binding site" evidence="10">
    <location>
        <position position="271"/>
    </location>
    <ligand>
        <name>substrate</name>
    </ligand>
</feature>
<feature type="binding site" evidence="10">
    <location>
        <position position="118"/>
    </location>
    <ligand>
        <name>a divalent metal cation</name>
        <dbReference type="ChEBI" id="CHEBI:60240"/>
    </ligand>
</feature>
<dbReference type="SUPFAM" id="SSF53067">
    <property type="entry name" value="Actin-like ATPase domain"/>
    <property type="match status" value="1"/>
</dbReference>
<reference evidence="12 13" key="1">
    <citation type="submission" date="2018-06" db="EMBL/GenBank/DDBJ databases">
        <title>Comparative genomics reveals the genomic features of Rhizophagus irregularis, R. cerebriforme, R. diaphanum and Gigaspora rosea, and their symbiotic lifestyle signature.</title>
        <authorList>
            <person name="Morin E."/>
            <person name="San Clemente H."/>
            <person name="Chen E.C.H."/>
            <person name="De La Providencia I."/>
            <person name="Hainaut M."/>
            <person name="Kuo A."/>
            <person name="Kohler A."/>
            <person name="Murat C."/>
            <person name="Tang N."/>
            <person name="Roy S."/>
            <person name="Loubradou J."/>
            <person name="Henrissat B."/>
            <person name="Grigoriev I.V."/>
            <person name="Corradi N."/>
            <person name="Roux C."/>
            <person name="Martin F.M."/>
        </authorList>
    </citation>
    <scope>NUCLEOTIDE SEQUENCE [LARGE SCALE GENOMIC DNA]</scope>
    <source>
        <strain evidence="12 13">DAOM 227022</strain>
    </source>
</reference>
<evidence type="ECO:0000256" key="5">
    <source>
        <dbReference type="ARBA" id="ARBA00022723"/>
    </source>
</evidence>
<dbReference type="FunFam" id="3.30.420.40:FF:000295">
    <property type="entry name" value="Probable tRNA N6-adenosine threonylcarbamoyltransferase"/>
    <property type="match status" value="1"/>
</dbReference>
<dbReference type="GO" id="GO:0061711">
    <property type="term" value="F:tRNA N(6)-L-threonylcarbamoyladenine synthase activity"/>
    <property type="evidence" value="ECO:0007669"/>
    <property type="project" value="UniProtKB-EC"/>
</dbReference>
<evidence type="ECO:0000313" key="12">
    <source>
        <dbReference type="EMBL" id="RIA91456.1"/>
    </source>
</evidence>
<dbReference type="Pfam" id="PF00814">
    <property type="entry name" value="TsaD"/>
    <property type="match status" value="1"/>
</dbReference>
<dbReference type="PANTHER" id="PTHR11735">
    <property type="entry name" value="TRNA N6-ADENOSINE THREONYLCARBAMOYLTRANSFERASE"/>
    <property type="match status" value="1"/>
</dbReference>
<protein>
    <recommendedName>
        <fullName evidence="1">N(6)-L-threonylcarbamoyladenine synthase</fullName>
        <ecNumber evidence="1">2.3.1.234</ecNumber>
    </recommendedName>
    <alternativeName>
        <fullName evidence="8">N6-L-threonylcarbamoyladenine synthase</fullName>
    </alternativeName>
</protein>
<evidence type="ECO:0000259" key="11">
    <source>
        <dbReference type="Pfam" id="PF00814"/>
    </source>
</evidence>
<keyword evidence="2 10" id="KW-0963">Cytoplasm</keyword>
<keyword evidence="6 10" id="KW-0539">Nucleus</keyword>
<evidence type="ECO:0000256" key="1">
    <source>
        <dbReference type="ARBA" id="ARBA00012156"/>
    </source>
</evidence>
<comment type="catalytic activity">
    <reaction evidence="9 10">
        <text>L-threonylcarbamoyladenylate + adenosine(37) in tRNA = N(6)-L-threonylcarbamoyladenosine(37) in tRNA + AMP + H(+)</text>
        <dbReference type="Rhea" id="RHEA:37059"/>
        <dbReference type="Rhea" id="RHEA-COMP:10162"/>
        <dbReference type="Rhea" id="RHEA-COMP:10163"/>
        <dbReference type="ChEBI" id="CHEBI:15378"/>
        <dbReference type="ChEBI" id="CHEBI:73682"/>
        <dbReference type="ChEBI" id="CHEBI:74411"/>
        <dbReference type="ChEBI" id="CHEBI:74418"/>
        <dbReference type="ChEBI" id="CHEBI:456215"/>
        <dbReference type="EC" id="2.3.1.234"/>
    </reaction>
</comment>
<dbReference type="HAMAP" id="MF_01446">
    <property type="entry name" value="Kae1"/>
    <property type="match status" value="1"/>
</dbReference>
<evidence type="ECO:0000256" key="6">
    <source>
        <dbReference type="ARBA" id="ARBA00023242"/>
    </source>
</evidence>
<dbReference type="InterPro" id="IPR043129">
    <property type="entry name" value="ATPase_NBD"/>
</dbReference>
<dbReference type="Proteomes" id="UP000265703">
    <property type="component" value="Unassembled WGS sequence"/>
</dbReference>
<keyword evidence="4 10" id="KW-0819">tRNA processing</keyword>
<dbReference type="NCBIfam" id="TIGR00329">
    <property type="entry name" value="gcp_kae1"/>
    <property type="match status" value="1"/>
</dbReference>
<dbReference type="InterPro" id="IPR034680">
    <property type="entry name" value="Kae1_archaea_euk"/>
</dbReference>
<comment type="caution">
    <text evidence="12">The sequence shown here is derived from an EMBL/GenBank/DDBJ whole genome shotgun (WGS) entry which is preliminary data.</text>
</comment>
<dbReference type="STRING" id="658196.A0A397T3J2"/>
<feature type="binding site" evidence="10">
    <location>
        <begin position="135"/>
        <end position="139"/>
    </location>
    <ligand>
        <name>substrate</name>
    </ligand>
</feature>
<organism evidence="12 13">
    <name type="scientific">Glomus cerebriforme</name>
    <dbReference type="NCBI Taxonomy" id="658196"/>
    <lineage>
        <taxon>Eukaryota</taxon>
        <taxon>Fungi</taxon>
        <taxon>Fungi incertae sedis</taxon>
        <taxon>Mucoromycota</taxon>
        <taxon>Glomeromycotina</taxon>
        <taxon>Glomeromycetes</taxon>
        <taxon>Glomerales</taxon>
        <taxon>Glomeraceae</taxon>
        <taxon>Glomus</taxon>
    </lineage>
</organism>
<dbReference type="OrthoDB" id="10254073at2759"/>
<feature type="binding site" evidence="10">
    <location>
        <position position="135"/>
    </location>
    <ligand>
        <name>a divalent metal cation</name>
        <dbReference type="ChEBI" id="CHEBI:60240"/>
    </ligand>
</feature>
<dbReference type="InterPro" id="IPR000905">
    <property type="entry name" value="Gcp-like_dom"/>
</dbReference>
<comment type="similarity">
    <text evidence="10">Belongs to the KAE1 / TsaD family.</text>
</comment>
<feature type="domain" description="Gcp-like" evidence="11">
    <location>
        <begin position="29"/>
        <end position="305"/>
    </location>
</feature>
<comment type="subcellular location">
    <subcellularLocation>
        <location evidence="10">Cytoplasm</location>
    </subcellularLocation>
    <subcellularLocation>
        <location evidence="10">Nucleus</location>
    </subcellularLocation>
</comment>
<dbReference type="EMBL" id="QKYT01000152">
    <property type="protein sequence ID" value="RIA91456.1"/>
    <property type="molecule type" value="Genomic_DNA"/>
</dbReference>
<evidence type="ECO:0000313" key="13">
    <source>
        <dbReference type="Proteomes" id="UP000265703"/>
    </source>
</evidence>
<accession>A0A397T3J2</accession>
<dbReference type="GO" id="GO:0046872">
    <property type="term" value="F:metal ion binding"/>
    <property type="evidence" value="ECO:0007669"/>
    <property type="project" value="UniProtKB-KW"/>
</dbReference>
<evidence type="ECO:0000256" key="7">
    <source>
        <dbReference type="ARBA" id="ARBA00023315"/>
    </source>
</evidence>
<evidence type="ECO:0000256" key="3">
    <source>
        <dbReference type="ARBA" id="ARBA00022679"/>
    </source>
</evidence>
<dbReference type="PRINTS" id="PR00789">
    <property type="entry name" value="OSIALOPTASE"/>
</dbReference>